<dbReference type="InterPro" id="IPR050122">
    <property type="entry name" value="RTK"/>
</dbReference>
<dbReference type="PRINTS" id="PR00109">
    <property type="entry name" value="TYRKINASE"/>
</dbReference>
<keyword evidence="7 11" id="KW-0472">Membrane</keyword>
<dbReference type="InterPro" id="IPR011009">
    <property type="entry name" value="Kinase-like_dom_sf"/>
</dbReference>
<dbReference type="Pfam" id="PF07714">
    <property type="entry name" value="PK_Tyr_Ser-Thr"/>
    <property type="match status" value="1"/>
</dbReference>
<dbReference type="Gene3D" id="3.30.200.20">
    <property type="entry name" value="Phosphorylase Kinase, domain 1"/>
    <property type="match status" value="1"/>
</dbReference>
<dbReference type="GO" id="GO:0043235">
    <property type="term" value="C:receptor complex"/>
    <property type="evidence" value="ECO:0007669"/>
    <property type="project" value="TreeGrafter"/>
</dbReference>
<evidence type="ECO:0000313" key="16">
    <source>
        <dbReference type="Proteomes" id="UP000186922"/>
    </source>
</evidence>
<dbReference type="GO" id="GO:0010976">
    <property type="term" value="P:positive regulation of neuron projection development"/>
    <property type="evidence" value="ECO:0007669"/>
    <property type="project" value="TreeGrafter"/>
</dbReference>
<evidence type="ECO:0000256" key="6">
    <source>
        <dbReference type="ARBA" id="ARBA00022989"/>
    </source>
</evidence>
<sequence length="638" mass="71085">MAPVSLVLLSLFGSLLARCDAFLDFCVPSSDTEKLTGQKSELCYIRDGGLNRYAEKFTWVIPAHVSTLNFYWDYRHPVFVASYELNVVYNPDPAIGKWSSSLQSHKGGIPRGLQKFNITLPCTGKAHGEIDLTIYLTIRAGTLDNHYDLQLKRKKICLNGSQDETFLAPKDGFLGSLFSAADNATRRDMTQGVNTKFLAIVGSVTVAFFIVIVAVALIVQKSKKKPSDLDMEANSHFGQLTSLNGQVASPEEDPRDPNGYYATSSVKDSLLRHAGQYYETSGRESAVHPPSSVYPSVLGTGRSMAHLNSQQLFLYETEVLTLLIENFKKNTYIEADPMRSEGRSSVHITQTIMEGTFGLLCRGVAHLTENGELTVTEVWIKTLKEGSVTDIQTRAMLEEALLLQQAVATGDHRNINAVRAFSLMRSEDLNKPDIPMLLYTAHGYQNLKMFLKLDATKAWTSLAKSVWISMEILQGLDFLHSQNPPVVHRDIGARNCLIAIGPDDSEMPSAQISDSALARDVFPSDYDCIGDNQNRPVKWLAKESLVDYVFTPASDIWSFGVLMWEITSLGETPYAEYDAADMEQVLANTLRLARPLNCPAELHQSMSRCWVLRPDERPTGKRLLAELRKFDQEYTNAL</sequence>
<dbReference type="GO" id="GO:0004714">
    <property type="term" value="F:transmembrane receptor protein tyrosine kinase activity"/>
    <property type="evidence" value="ECO:0007669"/>
    <property type="project" value="TreeGrafter"/>
</dbReference>
<evidence type="ECO:0000256" key="12">
    <source>
        <dbReference type="SAM" id="SignalP"/>
    </source>
</evidence>
<feature type="transmembrane region" description="Helical" evidence="11">
    <location>
        <begin position="197"/>
        <end position="219"/>
    </location>
</feature>
<keyword evidence="16" id="KW-1185">Reference proteome</keyword>
<dbReference type="Pfam" id="PF02019">
    <property type="entry name" value="WIF"/>
    <property type="match status" value="1"/>
</dbReference>
<comment type="subcellular location">
    <subcellularLocation>
        <location evidence="1">Cell membrane</location>
        <topology evidence="1">Single-pass membrane protein</topology>
    </subcellularLocation>
</comment>
<reference evidence="15 16" key="1">
    <citation type="journal article" date="2016" name="Nat. Commun.">
        <title>Extremotolerant tardigrade genome and improved radiotolerance of human cultured cells by tardigrade-unique protein.</title>
        <authorList>
            <person name="Hashimoto T."/>
            <person name="Horikawa D.D."/>
            <person name="Saito Y."/>
            <person name="Kuwahara H."/>
            <person name="Kozuka-Hata H."/>
            <person name="Shin-I T."/>
            <person name="Minakuchi Y."/>
            <person name="Ohishi K."/>
            <person name="Motoyama A."/>
            <person name="Aizu T."/>
            <person name="Enomoto A."/>
            <person name="Kondo K."/>
            <person name="Tanaka S."/>
            <person name="Hara Y."/>
            <person name="Koshikawa S."/>
            <person name="Sagara H."/>
            <person name="Miura T."/>
            <person name="Yokobori S."/>
            <person name="Miyagawa K."/>
            <person name="Suzuki Y."/>
            <person name="Kubo T."/>
            <person name="Oyama M."/>
            <person name="Kohara Y."/>
            <person name="Fujiyama A."/>
            <person name="Arakawa K."/>
            <person name="Katayama T."/>
            <person name="Toyoda A."/>
            <person name="Kunieda T."/>
        </authorList>
    </citation>
    <scope>NUCLEOTIDE SEQUENCE [LARGE SCALE GENOMIC DNA]</scope>
    <source>
        <strain evidence="15 16">YOKOZUNA-1</strain>
    </source>
</reference>
<dbReference type="PANTHER" id="PTHR24416:SF349">
    <property type="entry name" value="TYROSINE-PROTEIN KINASE RYK"/>
    <property type="match status" value="1"/>
</dbReference>
<keyword evidence="5" id="KW-0067">ATP-binding</keyword>
<evidence type="ECO:0000256" key="9">
    <source>
        <dbReference type="ARBA" id="ARBA00023180"/>
    </source>
</evidence>
<dbReference type="AlphaFoldDB" id="A0A1D1W681"/>
<dbReference type="EMBL" id="BDGG01000019">
    <property type="protein sequence ID" value="GAV08806.1"/>
    <property type="molecule type" value="Genomic_DNA"/>
</dbReference>
<evidence type="ECO:0000256" key="2">
    <source>
        <dbReference type="ARBA" id="ARBA00022692"/>
    </source>
</evidence>
<dbReference type="SUPFAM" id="SSF56112">
    <property type="entry name" value="Protein kinase-like (PK-like)"/>
    <property type="match status" value="1"/>
</dbReference>
<dbReference type="InterPro" id="IPR003306">
    <property type="entry name" value="WIF"/>
</dbReference>
<dbReference type="STRING" id="947166.A0A1D1W681"/>
<evidence type="ECO:0000256" key="11">
    <source>
        <dbReference type="SAM" id="Phobius"/>
    </source>
</evidence>
<dbReference type="PROSITE" id="PS50011">
    <property type="entry name" value="PROTEIN_KINASE_DOM"/>
    <property type="match status" value="1"/>
</dbReference>
<dbReference type="GO" id="GO:0005886">
    <property type="term" value="C:plasma membrane"/>
    <property type="evidence" value="ECO:0007669"/>
    <property type="project" value="UniProtKB-SubCell"/>
</dbReference>
<proteinExistence type="predicted"/>
<dbReference type="Gene3D" id="1.10.510.10">
    <property type="entry name" value="Transferase(Phosphotransferase) domain 1"/>
    <property type="match status" value="1"/>
</dbReference>
<dbReference type="SMART" id="SM00469">
    <property type="entry name" value="WIF"/>
    <property type="match status" value="1"/>
</dbReference>
<evidence type="ECO:0000256" key="1">
    <source>
        <dbReference type="ARBA" id="ARBA00004162"/>
    </source>
</evidence>
<evidence type="ECO:0000259" key="14">
    <source>
        <dbReference type="PROSITE" id="PS50814"/>
    </source>
</evidence>
<keyword evidence="3 12" id="KW-0732">Signal</keyword>
<evidence type="ECO:0000256" key="8">
    <source>
        <dbReference type="ARBA" id="ARBA00023170"/>
    </source>
</evidence>
<keyword evidence="9" id="KW-0325">Glycoprotein</keyword>
<evidence type="ECO:0000256" key="10">
    <source>
        <dbReference type="SAM" id="MobiDB-lite"/>
    </source>
</evidence>
<dbReference type="Proteomes" id="UP000186922">
    <property type="component" value="Unassembled WGS sequence"/>
</dbReference>
<dbReference type="GO" id="GO:0051897">
    <property type="term" value="P:positive regulation of phosphatidylinositol 3-kinase/protein kinase B signal transduction"/>
    <property type="evidence" value="ECO:0007669"/>
    <property type="project" value="TreeGrafter"/>
</dbReference>
<dbReference type="PROSITE" id="PS50814">
    <property type="entry name" value="WIF"/>
    <property type="match status" value="1"/>
</dbReference>
<comment type="caution">
    <text evidence="15">The sequence shown here is derived from an EMBL/GenBank/DDBJ whole genome shotgun (WGS) entry which is preliminary data.</text>
</comment>
<feature type="chain" id="PRO_5008899234" description="Protein kinase domain-containing protein" evidence="12">
    <location>
        <begin position="22"/>
        <end position="638"/>
    </location>
</feature>
<feature type="domain" description="WIF" evidence="14">
    <location>
        <begin position="25"/>
        <end position="157"/>
    </location>
</feature>
<evidence type="ECO:0000256" key="3">
    <source>
        <dbReference type="ARBA" id="ARBA00022729"/>
    </source>
</evidence>
<dbReference type="GO" id="GO:0007169">
    <property type="term" value="P:cell surface receptor protein tyrosine kinase signaling pathway"/>
    <property type="evidence" value="ECO:0007669"/>
    <property type="project" value="TreeGrafter"/>
</dbReference>
<feature type="region of interest" description="Disordered" evidence="10">
    <location>
        <begin position="242"/>
        <end position="263"/>
    </location>
</feature>
<keyword evidence="2 11" id="KW-0812">Transmembrane</keyword>
<feature type="signal peptide" evidence="12">
    <location>
        <begin position="1"/>
        <end position="21"/>
    </location>
</feature>
<name>A0A1D1W681_RAMVA</name>
<organism evidence="15 16">
    <name type="scientific">Ramazzottius varieornatus</name>
    <name type="common">Water bear</name>
    <name type="synonym">Tardigrade</name>
    <dbReference type="NCBI Taxonomy" id="947166"/>
    <lineage>
        <taxon>Eukaryota</taxon>
        <taxon>Metazoa</taxon>
        <taxon>Ecdysozoa</taxon>
        <taxon>Tardigrada</taxon>
        <taxon>Eutardigrada</taxon>
        <taxon>Parachela</taxon>
        <taxon>Hypsibioidea</taxon>
        <taxon>Ramazzottiidae</taxon>
        <taxon>Ramazzottius</taxon>
    </lineage>
</organism>
<dbReference type="GO" id="GO:0005524">
    <property type="term" value="F:ATP binding"/>
    <property type="evidence" value="ECO:0007669"/>
    <property type="project" value="UniProtKB-KW"/>
</dbReference>
<feature type="domain" description="Protein kinase" evidence="13">
    <location>
        <begin position="346"/>
        <end position="635"/>
    </location>
</feature>
<dbReference type="PANTHER" id="PTHR24416">
    <property type="entry name" value="TYROSINE-PROTEIN KINASE RECEPTOR"/>
    <property type="match status" value="1"/>
</dbReference>
<evidence type="ECO:0000256" key="7">
    <source>
        <dbReference type="ARBA" id="ARBA00023136"/>
    </source>
</evidence>
<keyword evidence="8" id="KW-0675">Receptor</keyword>
<evidence type="ECO:0000256" key="5">
    <source>
        <dbReference type="ARBA" id="ARBA00022840"/>
    </source>
</evidence>
<accession>A0A1D1W681</accession>
<dbReference type="Gene3D" id="2.60.40.2170">
    <property type="entry name" value="Wnt, WIF domain"/>
    <property type="match status" value="1"/>
</dbReference>
<protein>
    <recommendedName>
        <fullName evidence="17">Protein kinase domain-containing protein</fullName>
    </recommendedName>
</protein>
<keyword evidence="6 11" id="KW-1133">Transmembrane helix</keyword>
<dbReference type="OrthoDB" id="4062651at2759"/>
<evidence type="ECO:0000259" key="13">
    <source>
        <dbReference type="PROSITE" id="PS50011"/>
    </source>
</evidence>
<dbReference type="InterPro" id="IPR038677">
    <property type="entry name" value="WIF_sf"/>
</dbReference>
<evidence type="ECO:0000256" key="4">
    <source>
        <dbReference type="ARBA" id="ARBA00022741"/>
    </source>
</evidence>
<evidence type="ECO:0008006" key="17">
    <source>
        <dbReference type="Google" id="ProtNLM"/>
    </source>
</evidence>
<keyword evidence="4" id="KW-0547">Nucleotide-binding</keyword>
<evidence type="ECO:0000313" key="15">
    <source>
        <dbReference type="EMBL" id="GAV08806.1"/>
    </source>
</evidence>
<gene>
    <name evidence="15" type="primary">RvY_18447-1</name>
    <name evidence="15" type="synonym">RvY_18447.1</name>
    <name evidence="15" type="ORF">RvY_18447</name>
</gene>
<dbReference type="InterPro" id="IPR001245">
    <property type="entry name" value="Ser-Thr/Tyr_kinase_cat_dom"/>
</dbReference>
<dbReference type="InterPro" id="IPR000719">
    <property type="entry name" value="Prot_kinase_dom"/>
</dbReference>